<comment type="subcellular location">
    <subcellularLocation>
        <location evidence="1">Nucleus</location>
    </subcellularLocation>
</comment>
<dbReference type="EMBL" id="CABFNS010000798">
    <property type="protein sequence ID" value="VUC29242.1"/>
    <property type="molecule type" value="Genomic_DNA"/>
</dbReference>
<feature type="compositionally biased region" description="Basic and acidic residues" evidence="6">
    <location>
        <begin position="193"/>
        <end position="211"/>
    </location>
</feature>
<dbReference type="CDD" id="cd12148">
    <property type="entry name" value="fungal_TF_MHR"/>
    <property type="match status" value="1"/>
</dbReference>
<keyword evidence="2" id="KW-0805">Transcription regulation</keyword>
<gene>
    <name evidence="7" type="ORF">CLO192961_LOCUS252295</name>
</gene>
<dbReference type="PANTHER" id="PTHR31845">
    <property type="entry name" value="FINGER DOMAIN PROTEIN, PUTATIVE-RELATED"/>
    <property type="match status" value="1"/>
</dbReference>
<evidence type="ECO:0000313" key="8">
    <source>
        <dbReference type="Proteomes" id="UP000766486"/>
    </source>
</evidence>
<evidence type="ECO:0000256" key="6">
    <source>
        <dbReference type="SAM" id="MobiDB-lite"/>
    </source>
</evidence>
<evidence type="ECO:0000256" key="5">
    <source>
        <dbReference type="ARBA" id="ARBA00023242"/>
    </source>
</evidence>
<evidence type="ECO:0000313" key="7">
    <source>
        <dbReference type="EMBL" id="VUC29242.1"/>
    </source>
</evidence>
<keyword evidence="3" id="KW-0238">DNA-binding</keyword>
<dbReference type="PANTHER" id="PTHR31845:SF10">
    <property type="entry name" value="ZN(II)2CYS6 TRANSCRIPTION FACTOR (EUROFUNG)"/>
    <property type="match status" value="1"/>
</dbReference>
<feature type="region of interest" description="Disordered" evidence="6">
    <location>
        <begin position="192"/>
        <end position="211"/>
    </location>
</feature>
<evidence type="ECO:0000256" key="3">
    <source>
        <dbReference type="ARBA" id="ARBA00023125"/>
    </source>
</evidence>
<dbReference type="InterPro" id="IPR051089">
    <property type="entry name" value="prtT"/>
</dbReference>
<feature type="compositionally biased region" description="Polar residues" evidence="6">
    <location>
        <begin position="17"/>
        <end position="30"/>
    </location>
</feature>
<protein>
    <recommendedName>
        <fullName evidence="9">Transcription factor domain-containing protein</fullName>
    </recommendedName>
</protein>
<evidence type="ECO:0000256" key="4">
    <source>
        <dbReference type="ARBA" id="ARBA00023163"/>
    </source>
</evidence>
<dbReference type="Proteomes" id="UP000766486">
    <property type="component" value="Unassembled WGS sequence"/>
</dbReference>
<reference evidence="7 8" key="1">
    <citation type="submission" date="2019-06" db="EMBL/GenBank/DDBJ databases">
        <authorList>
            <person name="Broberg M."/>
        </authorList>
    </citation>
    <scope>NUCLEOTIDE SEQUENCE [LARGE SCALE GENOMIC DNA]</scope>
</reference>
<evidence type="ECO:0000256" key="1">
    <source>
        <dbReference type="ARBA" id="ARBA00004123"/>
    </source>
</evidence>
<evidence type="ECO:0000256" key="2">
    <source>
        <dbReference type="ARBA" id="ARBA00023015"/>
    </source>
</evidence>
<keyword evidence="5" id="KW-0539">Nucleus</keyword>
<evidence type="ECO:0008006" key="9">
    <source>
        <dbReference type="Google" id="ProtNLM"/>
    </source>
</evidence>
<comment type="caution">
    <text evidence="7">The sequence shown here is derived from an EMBL/GenBank/DDBJ whole genome shotgun (WGS) entry which is preliminary data.</text>
</comment>
<proteinExistence type="predicted"/>
<name>A0ABY6UDK9_BIOOC</name>
<keyword evidence="8" id="KW-1185">Reference proteome</keyword>
<keyword evidence="4" id="KW-0804">Transcription</keyword>
<accession>A0ABY6UDK9</accession>
<organism evidence="7 8">
    <name type="scientific">Bionectria ochroleuca</name>
    <name type="common">Gliocladium roseum</name>
    <dbReference type="NCBI Taxonomy" id="29856"/>
    <lineage>
        <taxon>Eukaryota</taxon>
        <taxon>Fungi</taxon>
        <taxon>Dikarya</taxon>
        <taxon>Ascomycota</taxon>
        <taxon>Pezizomycotina</taxon>
        <taxon>Sordariomycetes</taxon>
        <taxon>Hypocreomycetidae</taxon>
        <taxon>Hypocreales</taxon>
        <taxon>Bionectriaceae</taxon>
        <taxon>Clonostachys</taxon>
    </lineage>
</organism>
<feature type="region of interest" description="Disordered" evidence="6">
    <location>
        <begin position="1"/>
        <end position="30"/>
    </location>
</feature>
<sequence length="511" mass="57971">MEFLSRDRQYTTVGHPPSTQQHPTHTLNQTPLPDLTLQSFPLSTRPQRQSVQIVPGFQVSWIEANQALQDFRSNMLPQFPFVAVPLCTASDLCKHKPLLLKVILWAIRPPGTQAAAAFETWFRQHIAQQTVVLMVKNLELVQAILVFLAWNNLYFYSSNKEASLLHLAIGLIEDLGLNDRAENTGVASGSVVKDADDMRNDNPPRPQRTNDDRRAVLGVYYINSVLCCLLGRRSRMEYAPHFDRCCEQLARDQEYATDELLIHLIRLRQFAMKVNDTFWKSSELFEESSLQKVQAIAVSSLGKELDGLMAQLPDELKSNHLLQNHYMAIRIRLFEPLLHVKRSSGLEPSRFSYQTLWDCLQSTQMLCEGFHLLPPQSYAPMSFVPILHLALAIIKCTRLLLEEGSPWDVVSLRASLDVPAMLQQLSDCFEAANAAGSPRCGILIDGKPIFAEHAERYRQISSLYSQRVNARVGEPVPMMAQGAGPHVEEQPDRFEFWQQLADFTYGMEPLE</sequence>